<feature type="compositionally biased region" description="Basic residues" evidence="6">
    <location>
        <begin position="69"/>
        <end position="82"/>
    </location>
</feature>
<dbReference type="FunFam" id="3.40.50.1440:FF:000001">
    <property type="entry name" value="Cell division protein FtsZ"/>
    <property type="match status" value="1"/>
</dbReference>
<keyword evidence="2 4" id="KW-0547">Nucleotide-binding</keyword>
<dbReference type="PRINTS" id="PR00423">
    <property type="entry name" value="CELLDVISFTSZ"/>
</dbReference>
<dbReference type="AlphaFoldDB" id="A0A2H0UTY7"/>
<dbReference type="InterPro" id="IPR008280">
    <property type="entry name" value="Tub_FtsZ_C"/>
</dbReference>
<feature type="binding site" evidence="4">
    <location>
        <begin position="103"/>
        <end position="107"/>
    </location>
    <ligand>
        <name>GTP</name>
        <dbReference type="ChEBI" id="CHEBI:37565"/>
    </ligand>
</feature>
<dbReference type="InterPro" id="IPR018316">
    <property type="entry name" value="Tubulin/FtsZ_2-layer-sand-dom"/>
</dbReference>
<dbReference type="InterPro" id="IPR024757">
    <property type="entry name" value="FtsZ_C"/>
</dbReference>
<proteinExistence type="inferred from homology"/>
<feature type="compositionally biased region" description="Basic and acidic residues" evidence="6">
    <location>
        <begin position="45"/>
        <end position="67"/>
    </location>
</feature>
<feature type="domain" description="Tubulin/FtsZ GTPase" evidence="7">
    <location>
        <begin position="95"/>
        <end position="288"/>
    </location>
</feature>
<comment type="subcellular location">
    <subcellularLocation>
        <location evidence="4">Cytoplasm</location>
    </subcellularLocation>
    <text evidence="4">Assembles at midcell at the inner surface of the cytoplasmic membrane.</text>
</comment>
<evidence type="ECO:0000256" key="6">
    <source>
        <dbReference type="SAM" id="MobiDB-lite"/>
    </source>
</evidence>
<dbReference type="GO" id="GO:0005525">
    <property type="term" value="F:GTP binding"/>
    <property type="evidence" value="ECO:0007669"/>
    <property type="project" value="UniProtKB-UniRule"/>
</dbReference>
<feature type="binding site" evidence="4">
    <location>
        <position position="270"/>
    </location>
    <ligand>
        <name>GTP</name>
        <dbReference type="ChEBI" id="CHEBI:37565"/>
    </ligand>
</feature>
<dbReference type="EMBL" id="PFAZ01000007">
    <property type="protein sequence ID" value="PIR89116.1"/>
    <property type="molecule type" value="Genomic_DNA"/>
</dbReference>
<keyword evidence="4" id="KW-0963">Cytoplasm</keyword>
<feature type="compositionally biased region" description="Basic residues" evidence="6">
    <location>
        <begin position="22"/>
        <end position="44"/>
    </location>
</feature>
<dbReference type="GO" id="GO:0032153">
    <property type="term" value="C:cell division site"/>
    <property type="evidence" value="ECO:0007669"/>
    <property type="project" value="UniProtKB-UniRule"/>
</dbReference>
<feature type="domain" description="Tubulin/FtsZ 2-layer sandwich" evidence="8">
    <location>
        <begin position="290"/>
        <end position="408"/>
    </location>
</feature>
<dbReference type="GO" id="GO:0005737">
    <property type="term" value="C:cytoplasm"/>
    <property type="evidence" value="ECO:0007669"/>
    <property type="project" value="UniProtKB-SubCell"/>
</dbReference>
<keyword evidence="4" id="KW-0131">Cell cycle</keyword>
<evidence type="ECO:0000313" key="9">
    <source>
        <dbReference type="EMBL" id="PIR89116.1"/>
    </source>
</evidence>
<evidence type="ECO:0000259" key="7">
    <source>
        <dbReference type="SMART" id="SM00864"/>
    </source>
</evidence>
<sequence>MAKTDKNRRGGRQKKATNNTRPKPRKVNAVKKAHKPKKAKAQKKKSGEKILIKKIESLVPPKKEPVKKVQPKKKKSKPKKAKQNFSLGPPLYTAKIKVIGAGGGGGNVVTRLAEKISARGAELIAVNTDAQDLEYCIAKKKILIGKNVTRGLGTGMNPDIGRQAAEESRAELMEALKGADLLFLTACFGGGTGSSVLPFLAEMARETGALTVAVVTKPFVFEGVQRMRIAEEAIAKLKDKVDTLIVIPNDKIFSIIKKDTPLVKAFEYIDEVLRSSVQGIAELIAMPGIINLDFSDVRAIMDNAGPALIGVGIGTGQERGVNAVKEILNSPLLEASIDGARGILFGVACNRDLKMTEINEIAKQISTSVDPSAKIIFGAYHDRKLRPGQLKVTLVATGFHSPIVRNSVDAGPTPALFEFNKNGDGGMKFAQQKPSTEWPKAQPVPQKDEKGNNDSAINISKKEAPKEEKPNDDMWEIPAFMRKKKK</sequence>
<dbReference type="Pfam" id="PF12327">
    <property type="entry name" value="FtsZ_C"/>
    <property type="match status" value="1"/>
</dbReference>
<dbReference type="InterPro" id="IPR000158">
    <property type="entry name" value="Cell_div_FtsZ"/>
</dbReference>
<comment type="similarity">
    <text evidence="1 4">Belongs to the FtsZ family.</text>
</comment>
<keyword evidence="3 4" id="KW-0342">GTP-binding</keyword>
<feature type="compositionally biased region" description="Basic and acidic residues" evidence="6">
    <location>
        <begin position="460"/>
        <end position="472"/>
    </location>
</feature>
<dbReference type="Proteomes" id="UP000231157">
    <property type="component" value="Unassembled WGS sequence"/>
</dbReference>
<dbReference type="CDD" id="cd02201">
    <property type="entry name" value="FtsZ_type1"/>
    <property type="match status" value="1"/>
</dbReference>
<comment type="caution">
    <text evidence="9">The sequence shown here is derived from an EMBL/GenBank/DDBJ whole genome shotgun (WGS) entry which is preliminary data.</text>
</comment>
<evidence type="ECO:0000256" key="3">
    <source>
        <dbReference type="ARBA" id="ARBA00023134"/>
    </source>
</evidence>
<dbReference type="PANTHER" id="PTHR30314">
    <property type="entry name" value="CELL DIVISION PROTEIN FTSZ-RELATED"/>
    <property type="match status" value="1"/>
</dbReference>
<comment type="subunit">
    <text evidence="4">Homodimer. Polymerizes to form a dynamic ring structure in a strictly GTP-dependent manner. Interacts directly with several other division proteins.</text>
</comment>
<name>A0A2H0UTY7_9BACT</name>
<evidence type="ECO:0000256" key="5">
    <source>
        <dbReference type="NCBIfam" id="TIGR00065"/>
    </source>
</evidence>
<evidence type="ECO:0000256" key="4">
    <source>
        <dbReference type="HAMAP-Rule" id="MF_00909"/>
    </source>
</evidence>
<comment type="function">
    <text evidence="4">Essential cell division protein that forms a contractile ring structure (Z ring) at the future cell division site. The regulation of the ring assembly controls the timing and the location of cell division. One of the functions of the FtsZ ring is to recruit other cell division proteins to the septum to produce a new cell wall between the dividing cells. Binds GTP and shows GTPase activity.</text>
</comment>
<feature type="region of interest" description="Disordered" evidence="6">
    <location>
        <begin position="422"/>
        <end position="486"/>
    </location>
</feature>
<dbReference type="SMART" id="SM00865">
    <property type="entry name" value="Tubulin_C"/>
    <property type="match status" value="1"/>
</dbReference>
<dbReference type="InterPro" id="IPR045061">
    <property type="entry name" value="FtsZ/CetZ"/>
</dbReference>
<evidence type="ECO:0000259" key="8">
    <source>
        <dbReference type="SMART" id="SM00865"/>
    </source>
</evidence>
<reference evidence="10" key="1">
    <citation type="submission" date="2017-09" db="EMBL/GenBank/DDBJ databases">
        <title>Depth-based differentiation of microbial function through sediment-hosted aquifers and enrichment of novel symbionts in the deep terrestrial subsurface.</title>
        <authorList>
            <person name="Probst A.J."/>
            <person name="Ladd B."/>
            <person name="Jarett J.K."/>
            <person name="Geller-Mcgrath D.E."/>
            <person name="Sieber C.M.K."/>
            <person name="Emerson J.B."/>
            <person name="Anantharaman K."/>
            <person name="Thomas B.C."/>
            <person name="Malmstrom R."/>
            <person name="Stieglmeier M."/>
            <person name="Klingl A."/>
            <person name="Woyke T."/>
            <person name="Ryan C.M."/>
            <person name="Banfield J.F."/>
        </authorList>
    </citation>
    <scope>NUCLEOTIDE SEQUENCE [LARGE SCALE GENOMIC DNA]</scope>
</reference>
<feature type="binding site" evidence="4">
    <location>
        <position position="226"/>
    </location>
    <ligand>
        <name>GTP</name>
        <dbReference type="ChEBI" id="CHEBI:37565"/>
    </ligand>
</feature>
<gene>
    <name evidence="4" type="primary">ftsZ</name>
    <name evidence="9" type="ORF">COU07_02710</name>
</gene>
<dbReference type="GO" id="GO:0051258">
    <property type="term" value="P:protein polymerization"/>
    <property type="evidence" value="ECO:0007669"/>
    <property type="project" value="UniProtKB-UniRule"/>
</dbReference>
<dbReference type="Gene3D" id="3.40.50.1440">
    <property type="entry name" value="Tubulin/FtsZ, GTPase domain"/>
    <property type="match status" value="1"/>
</dbReference>
<organism evidence="9 10">
    <name type="scientific">Candidatus Harrisonbacteria bacterium CG10_big_fil_rev_8_21_14_0_10_40_38</name>
    <dbReference type="NCBI Taxonomy" id="1974583"/>
    <lineage>
        <taxon>Bacteria</taxon>
        <taxon>Candidatus Harrisoniibacteriota</taxon>
    </lineage>
</organism>
<protein>
    <recommendedName>
        <fullName evidence="4 5">Cell division protein FtsZ</fullName>
    </recommendedName>
</protein>
<feature type="region of interest" description="Disordered" evidence="6">
    <location>
        <begin position="1"/>
        <end position="86"/>
    </location>
</feature>
<dbReference type="SUPFAM" id="SSF55307">
    <property type="entry name" value="Tubulin C-terminal domain-like"/>
    <property type="match status" value="1"/>
</dbReference>
<dbReference type="InterPro" id="IPR003008">
    <property type="entry name" value="Tubulin_FtsZ_GTPase"/>
</dbReference>
<feature type="binding site" evidence="4">
    <location>
        <position position="222"/>
    </location>
    <ligand>
        <name>GTP</name>
        <dbReference type="ChEBI" id="CHEBI:37565"/>
    </ligand>
</feature>
<dbReference type="NCBIfam" id="TIGR00065">
    <property type="entry name" value="ftsZ"/>
    <property type="match status" value="1"/>
</dbReference>
<keyword evidence="4" id="KW-0717">Septation</keyword>
<dbReference type="SMART" id="SM00864">
    <property type="entry name" value="Tubulin"/>
    <property type="match status" value="1"/>
</dbReference>
<accession>A0A2H0UTY7</accession>
<evidence type="ECO:0000256" key="2">
    <source>
        <dbReference type="ARBA" id="ARBA00022741"/>
    </source>
</evidence>
<dbReference type="GO" id="GO:0000917">
    <property type="term" value="P:division septum assembly"/>
    <property type="evidence" value="ECO:0007669"/>
    <property type="project" value="UniProtKB-KW"/>
</dbReference>
<evidence type="ECO:0000256" key="1">
    <source>
        <dbReference type="ARBA" id="ARBA00009690"/>
    </source>
</evidence>
<dbReference type="GO" id="GO:0043093">
    <property type="term" value="P:FtsZ-dependent cytokinesis"/>
    <property type="evidence" value="ECO:0007669"/>
    <property type="project" value="UniProtKB-UniRule"/>
</dbReference>
<dbReference type="InterPro" id="IPR036525">
    <property type="entry name" value="Tubulin/FtsZ_GTPase_sf"/>
</dbReference>
<dbReference type="HAMAP" id="MF_00909">
    <property type="entry name" value="FtsZ"/>
    <property type="match status" value="1"/>
</dbReference>
<keyword evidence="4 9" id="KW-0132">Cell division</keyword>
<dbReference type="Pfam" id="PF00091">
    <property type="entry name" value="Tubulin"/>
    <property type="match status" value="1"/>
</dbReference>
<feature type="binding site" evidence="4">
    <location>
        <begin position="191"/>
        <end position="193"/>
    </location>
    <ligand>
        <name>GTP</name>
        <dbReference type="ChEBI" id="CHEBI:37565"/>
    </ligand>
</feature>
<dbReference type="SUPFAM" id="SSF52490">
    <property type="entry name" value="Tubulin nucleotide-binding domain-like"/>
    <property type="match status" value="1"/>
</dbReference>
<dbReference type="PANTHER" id="PTHR30314:SF3">
    <property type="entry name" value="MITOCHONDRIAL DIVISION PROTEIN FSZA"/>
    <property type="match status" value="1"/>
</dbReference>
<evidence type="ECO:0000313" key="10">
    <source>
        <dbReference type="Proteomes" id="UP000231157"/>
    </source>
</evidence>
<dbReference type="GO" id="GO:0003924">
    <property type="term" value="F:GTPase activity"/>
    <property type="evidence" value="ECO:0007669"/>
    <property type="project" value="UniProtKB-UniRule"/>
</dbReference>